<evidence type="ECO:0000313" key="4">
    <source>
        <dbReference type="Proteomes" id="UP001238179"/>
    </source>
</evidence>
<feature type="domain" description="IPT/TIG" evidence="2">
    <location>
        <begin position="111"/>
        <end position="194"/>
    </location>
</feature>
<keyword evidence="4" id="KW-1185">Reference proteome</keyword>
<dbReference type="InterPro" id="IPR014756">
    <property type="entry name" value="Ig_E-set"/>
</dbReference>
<dbReference type="Proteomes" id="UP001238179">
    <property type="component" value="Chromosome"/>
</dbReference>
<sequence length="520" mass="50317">MVARYCWSLVTVACIVGTVGCHKSNSPAASSVPVITSFTPTQGLTGSKIEVSGSGFDGTTTVSVGGVTADWKRNNNNSLTVTVPDGAMSGVIGVVNSLGSGGSTTTFSVIPTVTAISPTSGSPGTTVTLTGTGFTGSQVVKFGTGPAANFYVNSATQIQAVVPLGSSTGPISVTTVNGSVSLTATSPTFTYSGGGVTAPVLTSFTPAQAAVGDYVVLAGSGFTGVAGASIGGVSAYFTVTSDTAMSIQVPAAAASGFIQLTGVLGSATSDTRFLVTPTLSSFSPATGPSGTLVTLTGTGFSGATSVTFGNAVESKFIVIDSNTIKANVKAGSATGPITVTTNGLTAASSTSFTFVPDAVNAPVITGLTPVKAAVGDTVTLTGSGFTGVSDVTVGGADAPKFAVTDAATLTVTVPSAAATGFITVTNALGATASPVIFTVTPTVTGLSALSGKVGSTLTLTGTGFIGAESVTFTGGPAANYVVVDANTITVTVPDGATTGVVSVSAFGTTASSSAVFTVLP</sequence>
<dbReference type="SUPFAM" id="SSF81296">
    <property type="entry name" value="E set domains"/>
    <property type="match status" value="6"/>
</dbReference>
<dbReference type="EMBL" id="AP027080">
    <property type="protein sequence ID" value="BDU71379.1"/>
    <property type="molecule type" value="Genomic_DNA"/>
</dbReference>
<feature type="domain" description="IPT/TIG" evidence="2">
    <location>
        <begin position="276"/>
        <end position="355"/>
    </location>
</feature>
<dbReference type="CDD" id="cd00102">
    <property type="entry name" value="IPT"/>
    <property type="match status" value="3"/>
</dbReference>
<dbReference type="KEGG" id="msil:METEAL_05530"/>
<dbReference type="InterPro" id="IPR002909">
    <property type="entry name" value="IPT_dom"/>
</dbReference>
<dbReference type="SMART" id="SM00429">
    <property type="entry name" value="IPT"/>
    <property type="match status" value="5"/>
</dbReference>
<feature type="domain" description="IPT/TIG" evidence="2">
    <location>
        <begin position="361"/>
        <end position="439"/>
    </location>
</feature>
<dbReference type="InterPro" id="IPR052014">
    <property type="entry name" value="Dictyostelium_Tiger"/>
</dbReference>
<keyword evidence="1" id="KW-0325">Glycoprotein</keyword>
<evidence type="ECO:0000259" key="2">
    <source>
        <dbReference type="SMART" id="SM00429"/>
    </source>
</evidence>
<proteinExistence type="predicted"/>
<feature type="domain" description="IPT/TIG" evidence="2">
    <location>
        <begin position="440"/>
        <end position="519"/>
    </location>
</feature>
<dbReference type="AlphaFoldDB" id="A0AA48GI17"/>
<gene>
    <name evidence="3" type="ORF">METEAL_05530</name>
</gene>
<organism evidence="3 4">
    <name type="scientific">Mesoterricola silvestris</name>
    <dbReference type="NCBI Taxonomy" id="2927979"/>
    <lineage>
        <taxon>Bacteria</taxon>
        <taxon>Pseudomonadati</taxon>
        <taxon>Acidobacteriota</taxon>
        <taxon>Holophagae</taxon>
        <taxon>Holophagales</taxon>
        <taxon>Holophagaceae</taxon>
        <taxon>Mesoterricola</taxon>
    </lineage>
</organism>
<dbReference type="InterPro" id="IPR013783">
    <property type="entry name" value="Ig-like_fold"/>
</dbReference>
<name>A0AA48GI17_9BACT</name>
<dbReference type="PROSITE" id="PS51257">
    <property type="entry name" value="PROKAR_LIPOPROTEIN"/>
    <property type="match status" value="1"/>
</dbReference>
<protein>
    <recommendedName>
        <fullName evidence="2">IPT/TIG domain-containing protein</fullName>
    </recommendedName>
</protein>
<accession>A0AA48GI17</accession>
<dbReference type="Gene3D" id="2.60.40.10">
    <property type="entry name" value="Immunoglobulins"/>
    <property type="match status" value="6"/>
</dbReference>
<dbReference type="Pfam" id="PF01833">
    <property type="entry name" value="TIG"/>
    <property type="match status" value="6"/>
</dbReference>
<evidence type="ECO:0000256" key="1">
    <source>
        <dbReference type="ARBA" id="ARBA00023180"/>
    </source>
</evidence>
<reference evidence="4" key="1">
    <citation type="journal article" date="2023" name="Int. J. Syst. Evol. Microbiol.">
        <title>Mesoterricola silvestris gen. nov., sp. nov., Mesoterricola sediminis sp. nov., Geothrix oryzae sp. nov., Geothrix edaphica sp. nov., Geothrix rubra sp. nov., and Geothrix limicola sp. nov., six novel members of Acidobacteriota isolated from soils.</title>
        <authorList>
            <person name="Itoh H."/>
            <person name="Sugisawa Y."/>
            <person name="Mise K."/>
            <person name="Xu Z."/>
            <person name="Kuniyasu M."/>
            <person name="Ushijima N."/>
            <person name="Kawano K."/>
            <person name="Kobayashi E."/>
            <person name="Shiratori Y."/>
            <person name="Masuda Y."/>
            <person name="Senoo K."/>
        </authorList>
    </citation>
    <scope>NUCLEOTIDE SEQUENCE [LARGE SCALE GENOMIC DNA]</scope>
    <source>
        <strain evidence="4">W79</strain>
    </source>
</reference>
<dbReference type="PANTHER" id="PTHR31341">
    <property type="entry name" value="IPT/TIG DOMAIN-CONTAINING PROTEIN-RELATED-RELATED"/>
    <property type="match status" value="1"/>
</dbReference>
<feature type="domain" description="IPT/TIG" evidence="2">
    <location>
        <begin position="32"/>
        <end position="110"/>
    </location>
</feature>
<evidence type="ECO:0000313" key="3">
    <source>
        <dbReference type="EMBL" id="BDU71379.1"/>
    </source>
</evidence>